<protein>
    <submittedName>
        <fullName evidence="2">M23 family metallopeptidase</fullName>
        <ecNumber evidence="2">3.4.-.-</ecNumber>
    </submittedName>
</protein>
<keyword evidence="3" id="KW-1185">Reference proteome</keyword>
<evidence type="ECO:0000313" key="2">
    <source>
        <dbReference type="EMBL" id="MDO3382449.1"/>
    </source>
</evidence>
<dbReference type="InterPro" id="IPR016047">
    <property type="entry name" value="M23ase_b-sheet_dom"/>
</dbReference>
<gene>
    <name evidence="2" type="ORF">QWI16_09705</name>
</gene>
<dbReference type="PANTHER" id="PTHR21666">
    <property type="entry name" value="PEPTIDASE-RELATED"/>
    <property type="match status" value="1"/>
</dbReference>
<dbReference type="EMBL" id="JAULRT010000052">
    <property type="protein sequence ID" value="MDO3382449.1"/>
    <property type="molecule type" value="Genomic_DNA"/>
</dbReference>
<feature type="domain" description="M23ase beta-sheet core" evidence="1">
    <location>
        <begin position="53"/>
        <end position="140"/>
    </location>
</feature>
<dbReference type="Gene3D" id="2.70.70.10">
    <property type="entry name" value="Glucose Permease (Domain IIA)"/>
    <property type="match status" value="1"/>
</dbReference>
<keyword evidence="2" id="KW-0378">Hydrolase</keyword>
<dbReference type="CDD" id="cd12797">
    <property type="entry name" value="M23_peptidase"/>
    <property type="match status" value="1"/>
</dbReference>
<dbReference type="RefSeq" id="WP_302712709.1">
    <property type="nucleotide sequence ID" value="NZ_JAULRT010000052.1"/>
</dbReference>
<organism evidence="2 3">
    <name type="scientific">Gilvimarinus algae</name>
    <dbReference type="NCBI Taxonomy" id="3058037"/>
    <lineage>
        <taxon>Bacteria</taxon>
        <taxon>Pseudomonadati</taxon>
        <taxon>Pseudomonadota</taxon>
        <taxon>Gammaproteobacteria</taxon>
        <taxon>Cellvibrionales</taxon>
        <taxon>Cellvibrionaceae</taxon>
        <taxon>Gilvimarinus</taxon>
    </lineage>
</organism>
<dbReference type="InterPro" id="IPR050570">
    <property type="entry name" value="Cell_wall_metabolism_enzyme"/>
</dbReference>
<name>A0ABT8TFZ5_9GAMM</name>
<comment type="caution">
    <text evidence="2">The sequence shown here is derived from an EMBL/GenBank/DDBJ whole genome shotgun (WGS) entry which is preliminary data.</text>
</comment>
<dbReference type="Proteomes" id="UP001168380">
    <property type="component" value="Unassembled WGS sequence"/>
</dbReference>
<reference evidence="2" key="1">
    <citation type="submission" date="2023-07" db="EMBL/GenBank/DDBJ databases">
        <title>Gilvimarinus algae sp. nov., isolated from the surface of Kelp.</title>
        <authorList>
            <person name="Sun Y.Y."/>
            <person name="Gong Y."/>
            <person name="Du Z.J."/>
        </authorList>
    </citation>
    <scope>NUCLEOTIDE SEQUENCE</scope>
    <source>
        <strain evidence="2">SDUM040014</strain>
    </source>
</reference>
<dbReference type="InterPro" id="IPR011055">
    <property type="entry name" value="Dup_hybrid_motif"/>
</dbReference>
<dbReference type="GO" id="GO:0016787">
    <property type="term" value="F:hydrolase activity"/>
    <property type="evidence" value="ECO:0007669"/>
    <property type="project" value="UniProtKB-KW"/>
</dbReference>
<accession>A0ABT8TFZ5</accession>
<evidence type="ECO:0000313" key="3">
    <source>
        <dbReference type="Proteomes" id="UP001168380"/>
    </source>
</evidence>
<evidence type="ECO:0000259" key="1">
    <source>
        <dbReference type="Pfam" id="PF01551"/>
    </source>
</evidence>
<dbReference type="PANTHER" id="PTHR21666:SF268">
    <property type="entry name" value="PEPTIDASE M23 DOMAIN-CONTAINING PROTEIN"/>
    <property type="match status" value="1"/>
</dbReference>
<sequence>MIKKRYLVVALAAMVLGGGYAIPEPRVIPVSGATEADWNKDTFWYEPWGSSGVHKGIDIFARKGADVIAPTNVLVVYRGQFGKGGKVIVALGPKWRLHYFAHLDQIEEGAGRIVPAGTVLGAVGDSGNAKGKQAHLHYSIVSLLPRLWAMDNSTQGYKKAFFINPITYLTQ</sequence>
<dbReference type="Pfam" id="PF01551">
    <property type="entry name" value="Peptidase_M23"/>
    <property type="match status" value="1"/>
</dbReference>
<dbReference type="EC" id="3.4.-.-" evidence="2"/>
<dbReference type="SUPFAM" id="SSF51261">
    <property type="entry name" value="Duplicated hybrid motif"/>
    <property type="match status" value="1"/>
</dbReference>
<proteinExistence type="predicted"/>